<keyword evidence="5 9" id="KW-0863">Zinc-finger</keyword>
<dbReference type="EMBL" id="CACSHJ010000088">
    <property type="protein sequence ID" value="CAA0361730.1"/>
    <property type="molecule type" value="Genomic_DNA"/>
</dbReference>
<evidence type="ECO:0000313" key="13">
    <source>
        <dbReference type="Proteomes" id="UP000434276"/>
    </source>
</evidence>
<dbReference type="InterPro" id="IPR001272">
    <property type="entry name" value="PEP_carboxykinase_ATP"/>
</dbReference>
<dbReference type="InterPro" id="IPR013083">
    <property type="entry name" value="Znf_RING/FYVE/PHD"/>
</dbReference>
<evidence type="ECO:0000256" key="4">
    <source>
        <dbReference type="ARBA" id="ARBA00022723"/>
    </source>
</evidence>
<dbReference type="AlphaFoldDB" id="A0A5S9WY32"/>
<feature type="region of interest" description="Disordered" evidence="10">
    <location>
        <begin position="137"/>
        <end position="158"/>
    </location>
</feature>
<feature type="domain" description="RING-type" evidence="11">
    <location>
        <begin position="53"/>
        <end position="104"/>
    </location>
</feature>
<keyword evidence="8" id="KW-0472">Membrane</keyword>
<gene>
    <name evidence="12" type="ORF">C24_LOCUS7722</name>
</gene>
<dbReference type="SUPFAM" id="SSF53795">
    <property type="entry name" value="PEP carboxykinase-like"/>
    <property type="match status" value="1"/>
</dbReference>
<dbReference type="OrthoDB" id="1916590at2759"/>
<evidence type="ECO:0000256" key="2">
    <source>
        <dbReference type="ARBA" id="ARBA00005561"/>
    </source>
</evidence>
<dbReference type="GO" id="GO:0006094">
    <property type="term" value="P:gluconeogenesis"/>
    <property type="evidence" value="ECO:0007669"/>
    <property type="project" value="InterPro"/>
</dbReference>
<evidence type="ECO:0000256" key="9">
    <source>
        <dbReference type="PROSITE-ProRule" id="PRU00175"/>
    </source>
</evidence>
<dbReference type="InterPro" id="IPR058730">
    <property type="entry name" value="U-box_ZFPL1-like"/>
</dbReference>
<dbReference type="GO" id="GO:0005524">
    <property type="term" value="F:ATP binding"/>
    <property type="evidence" value="ECO:0007669"/>
    <property type="project" value="InterPro"/>
</dbReference>
<dbReference type="InterPro" id="IPR015994">
    <property type="entry name" value="PEPCK_ATP_CS"/>
</dbReference>
<dbReference type="Pfam" id="PF25993">
    <property type="entry name" value="zf-B_box_ZFPL1"/>
    <property type="match status" value="1"/>
</dbReference>
<evidence type="ECO:0000256" key="3">
    <source>
        <dbReference type="ARBA" id="ARBA00022692"/>
    </source>
</evidence>
<comment type="subcellular location">
    <subcellularLocation>
        <location evidence="1">Membrane</location>
        <topology evidence="1">Single-pass membrane protein</topology>
    </subcellularLocation>
</comment>
<keyword evidence="3" id="KW-0812">Transmembrane</keyword>
<sequence>MVVCKCKKATRLYCFVHKAPVCGECICFPEHQTCVVRTYSEWVIDGEYDQPKCCQCQATFDEGAGHQVTRLGCLHAIHTSCLVSLIKSFPPHTAPAGYVCPSCSTPIWPPMMVKDAGSRLHALLREVITQTGLEKNLLGNHPVSRSTESRSPPPAFASDALINISSSSHTQEGNNLPDGYSVAGNGEYSKSAVSEIVEIDVPASAGSYMKSSSPGLAAAAARKGVPAVDRQNSETLYYADDEDGNRKKYSRRGPLRHKFLRALLPFWSSALPTLPVTAPPRKDAAKADDGSEGRVRHQRSSKMDIRKILIFIALIIIHGLNLCDQCAERVWQQWGFYTTDSHYRQLVKNYPMRSSDEIEFVFFLFVELYEQAIKYEKGSFITSNGALATLSGAKTGRAPTHKRIVRVAATKYELWWGKERAVDYLNFLENVFVNDQYLNWDPENTIKVRIVSPRAYNSLFMHNIWRYCPLLWTFTYCNLITKDGTGTDHNMYLIGDDEHCWTETGVSNIEGGCYVKCVDLSREKEHDIWNAIKFGTSKDNMLELFLRKKKH</sequence>
<dbReference type="PANTHER" id="PTHR12981:SF0">
    <property type="entry name" value="ZINC FINGER PROTEIN-LIKE 1"/>
    <property type="match status" value="1"/>
</dbReference>
<dbReference type="ExpressionAtlas" id="A0A5S9WY32">
    <property type="expression patterns" value="baseline and differential"/>
</dbReference>
<dbReference type="Gene3D" id="3.30.40.10">
    <property type="entry name" value="Zinc/RING finger domain, C3HC4 (zinc finger)"/>
    <property type="match status" value="1"/>
</dbReference>
<dbReference type="PROSITE" id="PS00532">
    <property type="entry name" value="PEPCK_ATP"/>
    <property type="match status" value="1"/>
</dbReference>
<dbReference type="GO" id="GO:0008270">
    <property type="term" value="F:zinc ion binding"/>
    <property type="evidence" value="ECO:0007669"/>
    <property type="project" value="UniProtKB-KW"/>
</dbReference>
<organism evidence="12 13">
    <name type="scientific">Arabidopsis thaliana</name>
    <name type="common">Mouse-ear cress</name>
    <dbReference type="NCBI Taxonomy" id="3702"/>
    <lineage>
        <taxon>Eukaryota</taxon>
        <taxon>Viridiplantae</taxon>
        <taxon>Streptophyta</taxon>
        <taxon>Embryophyta</taxon>
        <taxon>Tracheophyta</taxon>
        <taxon>Spermatophyta</taxon>
        <taxon>Magnoliopsida</taxon>
        <taxon>eudicotyledons</taxon>
        <taxon>Gunneridae</taxon>
        <taxon>Pentapetalae</taxon>
        <taxon>rosids</taxon>
        <taxon>malvids</taxon>
        <taxon>Brassicales</taxon>
        <taxon>Brassicaceae</taxon>
        <taxon>Camelineae</taxon>
        <taxon>Arabidopsis</taxon>
    </lineage>
</organism>
<protein>
    <recommendedName>
        <fullName evidence="11">RING-type domain-containing protein</fullName>
    </recommendedName>
</protein>
<evidence type="ECO:0000256" key="6">
    <source>
        <dbReference type="ARBA" id="ARBA00022833"/>
    </source>
</evidence>
<keyword evidence="6" id="KW-0862">Zinc</keyword>
<dbReference type="GO" id="GO:0016020">
    <property type="term" value="C:membrane"/>
    <property type="evidence" value="ECO:0007669"/>
    <property type="project" value="UniProtKB-SubCell"/>
</dbReference>
<comment type="similarity">
    <text evidence="2">Belongs to the ZFPL1 family.</text>
</comment>
<dbReference type="PANTHER" id="PTHR12981">
    <property type="entry name" value="ZINC FINGER PROTEIN-LIKE 1"/>
    <property type="match status" value="1"/>
</dbReference>
<dbReference type="Gene3D" id="2.170.8.10">
    <property type="entry name" value="Phosphoenolpyruvate Carboxykinase, domain 2"/>
    <property type="match status" value="1"/>
</dbReference>
<name>A0A5S9WY32_ARATH</name>
<feature type="region of interest" description="Disordered" evidence="10">
    <location>
        <begin position="278"/>
        <end position="298"/>
    </location>
</feature>
<proteinExistence type="inferred from homology"/>
<keyword evidence="7" id="KW-1133">Transmembrane helix</keyword>
<dbReference type="Pfam" id="PF01293">
    <property type="entry name" value="PEPCK_ATP"/>
    <property type="match status" value="2"/>
</dbReference>
<dbReference type="Pfam" id="PF25998">
    <property type="entry name" value="U-box_ZFPL1"/>
    <property type="match status" value="1"/>
</dbReference>
<evidence type="ECO:0000256" key="5">
    <source>
        <dbReference type="ARBA" id="ARBA00022771"/>
    </source>
</evidence>
<dbReference type="Gene3D" id="3.40.449.10">
    <property type="entry name" value="Phosphoenolpyruvate Carboxykinase, domain 1"/>
    <property type="match status" value="1"/>
</dbReference>
<dbReference type="InterPro" id="IPR008210">
    <property type="entry name" value="PEP_carboxykinase_N"/>
</dbReference>
<dbReference type="SUPFAM" id="SSF68923">
    <property type="entry name" value="PEP carboxykinase N-terminal domain"/>
    <property type="match status" value="1"/>
</dbReference>
<evidence type="ECO:0000256" key="8">
    <source>
        <dbReference type="ARBA" id="ARBA00023136"/>
    </source>
</evidence>
<feature type="compositionally biased region" description="Basic and acidic residues" evidence="10">
    <location>
        <begin position="280"/>
        <end position="298"/>
    </location>
</feature>
<accession>A0A5S9WY32</accession>
<evidence type="ECO:0000256" key="1">
    <source>
        <dbReference type="ARBA" id="ARBA00004167"/>
    </source>
</evidence>
<evidence type="ECO:0000256" key="10">
    <source>
        <dbReference type="SAM" id="MobiDB-lite"/>
    </source>
</evidence>
<dbReference type="SUPFAM" id="SSF57850">
    <property type="entry name" value="RING/U-box"/>
    <property type="match status" value="1"/>
</dbReference>
<evidence type="ECO:0000256" key="7">
    <source>
        <dbReference type="ARBA" id="ARBA00022989"/>
    </source>
</evidence>
<dbReference type="InterPro" id="IPR001841">
    <property type="entry name" value="Znf_RING"/>
</dbReference>
<dbReference type="GO" id="GO:0004612">
    <property type="term" value="F:phosphoenolpyruvate carboxykinase (ATP) activity"/>
    <property type="evidence" value="ECO:0007669"/>
    <property type="project" value="InterPro"/>
</dbReference>
<reference evidence="12 13" key="1">
    <citation type="submission" date="2019-12" db="EMBL/GenBank/DDBJ databases">
        <authorList>
            <person name="Jiao W.-B."/>
            <person name="Schneeberger K."/>
        </authorList>
    </citation>
    <scope>NUCLEOTIDE SEQUENCE [LARGE SCALE GENOMIC DNA]</scope>
    <source>
        <strain evidence="13">cv. C24</strain>
    </source>
</reference>
<dbReference type="Proteomes" id="UP000434276">
    <property type="component" value="Unassembled WGS sequence"/>
</dbReference>
<keyword evidence="4" id="KW-0479">Metal-binding</keyword>
<dbReference type="PROSITE" id="PS50089">
    <property type="entry name" value="ZF_RING_2"/>
    <property type="match status" value="1"/>
</dbReference>
<evidence type="ECO:0000313" key="12">
    <source>
        <dbReference type="EMBL" id="CAA0361730.1"/>
    </source>
</evidence>
<dbReference type="InterPro" id="IPR058731">
    <property type="entry name" value="Znf-B_box_ZFPL1-like"/>
</dbReference>
<dbReference type="InterPro" id="IPR039043">
    <property type="entry name" value="ZFPL1"/>
</dbReference>
<evidence type="ECO:0000259" key="11">
    <source>
        <dbReference type="PROSITE" id="PS50089"/>
    </source>
</evidence>